<organism evidence="8 9">
    <name type="scientific">Sphingomonas insulae</name>
    <dbReference type="NCBI Taxonomy" id="424800"/>
    <lineage>
        <taxon>Bacteria</taxon>
        <taxon>Pseudomonadati</taxon>
        <taxon>Pseudomonadota</taxon>
        <taxon>Alphaproteobacteria</taxon>
        <taxon>Sphingomonadales</taxon>
        <taxon>Sphingomonadaceae</taxon>
        <taxon>Sphingomonas</taxon>
    </lineage>
</organism>
<keyword evidence="7" id="KW-0627">Porphyrin biosynthesis</keyword>
<reference evidence="9" key="1">
    <citation type="journal article" date="2019" name="Int. J. Syst. Evol. Microbiol.">
        <title>The Global Catalogue of Microorganisms (GCM) 10K type strain sequencing project: providing services to taxonomists for standard genome sequencing and annotation.</title>
        <authorList>
            <consortium name="The Broad Institute Genomics Platform"/>
            <consortium name="The Broad Institute Genome Sequencing Center for Infectious Disease"/>
            <person name="Wu L."/>
            <person name="Ma J."/>
        </authorList>
    </citation>
    <scope>NUCLEOTIDE SEQUENCE [LARGE SCALE GENOMIC DNA]</scope>
    <source>
        <strain evidence="9">JCM 14603</strain>
    </source>
</reference>
<evidence type="ECO:0000256" key="5">
    <source>
        <dbReference type="ARBA" id="ARBA00023002"/>
    </source>
</evidence>
<dbReference type="PANTHER" id="PTHR10755">
    <property type="entry name" value="COPROPORPHYRINOGEN III OXIDASE, MITOCHONDRIAL"/>
    <property type="match status" value="1"/>
</dbReference>
<evidence type="ECO:0000256" key="7">
    <source>
        <dbReference type="ARBA" id="ARBA00023244"/>
    </source>
</evidence>
<comment type="subunit">
    <text evidence="3">Homodimer.</text>
</comment>
<dbReference type="EMBL" id="BAAAES010000008">
    <property type="protein sequence ID" value="GAA0670076.1"/>
    <property type="molecule type" value="Genomic_DNA"/>
</dbReference>
<dbReference type="InterPro" id="IPR036406">
    <property type="entry name" value="Coprogen_oxidase_aer_sf"/>
</dbReference>
<keyword evidence="5" id="KW-0560">Oxidoreductase</keyword>
<dbReference type="Proteomes" id="UP001500238">
    <property type="component" value="Unassembled WGS sequence"/>
</dbReference>
<evidence type="ECO:0000313" key="8">
    <source>
        <dbReference type="EMBL" id="GAA0670076.1"/>
    </source>
</evidence>
<dbReference type="Gene3D" id="3.40.1500.10">
    <property type="entry name" value="Coproporphyrinogen III oxidase, aerobic"/>
    <property type="match status" value="1"/>
</dbReference>
<dbReference type="PIRSF" id="PIRSF000166">
    <property type="entry name" value="Coproporphyri_ox"/>
    <property type="match status" value="1"/>
</dbReference>
<evidence type="ECO:0000256" key="6">
    <source>
        <dbReference type="ARBA" id="ARBA00023133"/>
    </source>
</evidence>
<dbReference type="EC" id="1.3.3.3" evidence="4"/>
<comment type="similarity">
    <text evidence="2">Belongs to the aerobic coproporphyrinogen-III oxidase family.</text>
</comment>
<dbReference type="Pfam" id="PF01218">
    <property type="entry name" value="Coprogen_oxidas"/>
    <property type="match status" value="1"/>
</dbReference>
<keyword evidence="9" id="KW-1185">Reference proteome</keyword>
<dbReference type="PRINTS" id="PR00073">
    <property type="entry name" value="COPRGNOXDASE"/>
</dbReference>
<comment type="caution">
    <text evidence="8">The sequence shown here is derived from an EMBL/GenBank/DDBJ whole genome shotgun (WGS) entry which is preliminary data.</text>
</comment>
<proteinExistence type="inferred from homology"/>
<sequence length="285" mass="31282">MLTLDAEQTAARSWFEHLRDRICAEFEAIEREAGSDAAFDYIAWDRTDPSGEPGGANDGGGGVRGVMKGKVFEKVGVNVSTVGGHLDGDFGKTIHGAGEDPRFFATGISLVAHMVNPHVPAVHMNTRFLVTTKRWFGGGADLNPPLPVAGDTADFHATLQAACDAHDPAHYPRFKAWADEYFYIPHRKVHRGVGGIFYDHLEGDFAANLAFTRAVGEAFLDVYPRIVRRRMNDAFDAADVAAQRNWRGRYAEFNLVYDRGTLFGLKTGGNIDAILMSLPPLATWE</sequence>
<evidence type="ECO:0000256" key="1">
    <source>
        <dbReference type="ARBA" id="ARBA00005168"/>
    </source>
</evidence>
<dbReference type="RefSeq" id="WP_163956856.1">
    <property type="nucleotide sequence ID" value="NZ_BAAAES010000008.1"/>
</dbReference>
<accession>A0ABP3T0Y6</accession>
<protein>
    <recommendedName>
        <fullName evidence="4">coproporphyrinogen oxidase</fullName>
        <ecNumber evidence="4">1.3.3.3</ecNumber>
    </recommendedName>
</protein>
<gene>
    <name evidence="8" type="primary">hemF</name>
    <name evidence="8" type="ORF">GCM10009102_20830</name>
</gene>
<comment type="pathway">
    <text evidence="1">Porphyrin-containing compound metabolism; protoporphyrin-IX biosynthesis; protoporphyrinogen-IX from coproporphyrinogen-III (O2 route): step 1/1.</text>
</comment>
<evidence type="ECO:0000256" key="2">
    <source>
        <dbReference type="ARBA" id="ARBA00010644"/>
    </source>
</evidence>
<dbReference type="NCBIfam" id="NF003727">
    <property type="entry name" value="PRK05330.1"/>
    <property type="match status" value="1"/>
</dbReference>
<evidence type="ECO:0000256" key="4">
    <source>
        <dbReference type="ARBA" id="ARBA00012869"/>
    </source>
</evidence>
<evidence type="ECO:0000256" key="3">
    <source>
        <dbReference type="ARBA" id="ARBA00011738"/>
    </source>
</evidence>
<evidence type="ECO:0000313" key="9">
    <source>
        <dbReference type="Proteomes" id="UP001500238"/>
    </source>
</evidence>
<dbReference type="SUPFAM" id="SSF102886">
    <property type="entry name" value="Coproporphyrinogen III oxidase"/>
    <property type="match status" value="1"/>
</dbReference>
<dbReference type="PANTHER" id="PTHR10755:SF0">
    <property type="entry name" value="OXYGEN-DEPENDENT COPROPORPHYRINOGEN-III OXIDASE, MITOCHONDRIAL"/>
    <property type="match status" value="1"/>
</dbReference>
<name>A0ABP3T0Y6_9SPHN</name>
<keyword evidence="6" id="KW-0350">Heme biosynthesis</keyword>
<dbReference type="InterPro" id="IPR001260">
    <property type="entry name" value="Coprogen_oxidase_aer"/>
</dbReference>